<dbReference type="PANTHER" id="PTHR12677">
    <property type="entry name" value="GOLGI APPARATUS MEMBRANE PROTEIN TVP38-RELATED"/>
    <property type="match status" value="1"/>
</dbReference>
<dbReference type="VEuPathDB" id="ToxoDB:CSUI_003898"/>
<keyword evidence="2" id="KW-1003">Cell membrane</keyword>
<dbReference type="RefSeq" id="XP_067923930.1">
    <property type="nucleotide sequence ID" value="XM_068064093.1"/>
</dbReference>
<evidence type="ECO:0000256" key="4">
    <source>
        <dbReference type="ARBA" id="ARBA00022989"/>
    </source>
</evidence>
<feature type="region of interest" description="Disordered" evidence="6">
    <location>
        <begin position="21"/>
        <end position="98"/>
    </location>
</feature>
<dbReference type="GeneID" id="94427304"/>
<comment type="caution">
    <text evidence="8">The sequence shown here is derived from an EMBL/GenBank/DDBJ whole genome shotgun (WGS) entry which is preliminary data.</text>
</comment>
<organism evidence="8 9">
    <name type="scientific">Cystoisospora suis</name>
    <dbReference type="NCBI Taxonomy" id="483139"/>
    <lineage>
        <taxon>Eukaryota</taxon>
        <taxon>Sar</taxon>
        <taxon>Alveolata</taxon>
        <taxon>Apicomplexa</taxon>
        <taxon>Conoidasida</taxon>
        <taxon>Coccidia</taxon>
        <taxon>Eucoccidiorida</taxon>
        <taxon>Eimeriorina</taxon>
        <taxon>Sarcocystidae</taxon>
        <taxon>Cystoisospora</taxon>
    </lineage>
</organism>
<keyword evidence="5 7" id="KW-0472">Membrane</keyword>
<evidence type="ECO:0000256" key="7">
    <source>
        <dbReference type="SAM" id="Phobius"/>
    </source>
</evidence>
<evidence type="ECO:0000256" key="6">
    <source>
        <dbReference type="SAM" id="MobiDB-lite"/>
    </source>
</evidence>
<feature type="transmembrane region" description="Helical" evidence="7">
    <location>
        <begin position="393"/>
        <end position="416"/>
    </location>
</feature>
<evidence type="ECO:0000256" key="3">
    <source>
        <dbReference type="ARBA" id="ARBA00022692"/>
    </source>
</evidence>
<reference evidence="8 9" key="1">
    <citation type="journal article" date="2017" name="Int. J. Parasitol.">
        <title>The genome of the protozoan parasite Cystoisospora suis and a reverse vaccinology approach to identify vaccine candidates.</title>
        <authorList>
            <person name="Palmieri N."/>
            <person name="Shrestha A."/>
            <person name="Ruttkowski B."/>
            <person name="Beck T."/>
            <person name="Vogl C."/>
            <person name="Tomley F."/>
            <person name="Blake D.P."/>
            <person name="Joachim A."/>
        </authorList>
    </citation>
    <scope>NUCLEOTIDE SEQUENCE [LARGE SCALE GENOMIC DNA]</scope>
    <source>
        <strain evidence="8 9">Wien I</strain>
    </source>
</reference>
<feature type="transmembrane region" description="Helical" evidence="7">
    <location>
        <begin position="364"/>
        <end position="387"/>
    </location>
</feature>
<accession>A0A2C6L3N2</accession>
<dbReference type="Proteomes" id="UP000221165">
    <property type="component" value="Unassembled WGS sequence"/>
</dbReference>
<dbReference type="AlphaFoldDB" id="A0A2C6L3N2"/>
<feature type="compositionally biased region" description="Basic and acidic residues" evidence="6">
    <location>
        <begin position="30"/>
        <end position="63"/>
    </location>
</feature>
<evidence type="ECO:0000313" key="8">
    <source>
        <dbReference type="EMBL" id="PHJ22253.1"/>
    </source>
</evidence>
<dbReference type="InterPro" id="IPR015414">
    <property type="entry name" value="TMEM64"/>
</dbReference>
<dbReference type="EMBL" id="MIGC01001755">
    <property type="protein sequence ID" value="PHJ22253.1"/>
    <property type="molecule type" value="Genomic_DNA"/>
</dbReference>
<feature type="compositionally biased region" description="Basic and acidic residues" evidence="6">
    <location>
        <begin position="72"/>
        <end position="83"/>
    </location>
</feature>
<feature type="compositionally biased region" description="Basic and acidic residues" evidence="6">
    <location>
        <begin position="193"/>
        <end position="211"/>
    </location>
</feature>
<evidence type="ECO:0000256" key="2">
    <source>
        <dbReference type="ARBA" id="ARBA00022475"/>
    </source>
</evidence>
<name>A0A2C6L3N2_9APIC</name>
<keyword evidence="4 7" id="KW-1133">Transmembrane helix</keyword>
<keyword evidence="9" id="KW-1185">Reference proteome</keyword>
<feature type="non-terminal residue" evidence="8">
    <location>
        <position position="437"/>
    </location>
</feature>
<evidence type="ECO:0000313" key="9">
    <source>
        <dbReference type="Proteomes" id="UP000221165"/>
    </source>
</evidence>
<evidence type="ECO:0000256" key="1">
    <source>
        <dbReference type="ARBA" id="ARBA00004651"/>
    </source>
</evidence>
<evidence type="ECO:0000256" key="5">
    <source>
        <dbReference type="ARBA" id="ARBA00023136"/>
    </source>
</evidence>
<feature type="compositionally biased region" description="Low complexity" evidence="6">
    <location>
        <begin position="247"/>
        <end position="260"/>
    </location>
</feature>
<feature type="region of interest" description="Disordered" evidence="6">
    <location>
        <begin position="191"/>
        <end position="270"/>
    </location>
</feature>
<dbReference type="PANTHER" id="PTHR12677:SF59">
    <property type="entry name" value="GOLGI APPARATUS MEMBRANE PROTEIN TVP38-RELATED"/>
    <property type="match status" value="1"/>
</dbReference>
<gene>
    <name evidence="8" type="ORF">CSUI_003898</name>
</gene>
<protein>
    <submittedName>
        <fullName evidence="8">Snare associated golgi protein</fullName>
    </submittedName>
</protein>
<feature type="transmembrane region" description="Helical" evidence="7">
    <location>
        <begin position="277"/>
        <end position="299"/>
    </location>
</feature>
<keyword evidence="3 7" id="KW-0812">Transmembrane</keyword>
<feature type="compositionally biased region" description="Basic and acidic residues" evidence="6">
    <location>
        <begin position="261"/>
        <end position="270"/>
    </location>
</feature>
<feature type="compositionally biased region" description="Low complexity" evidence="6">
    <location>
        <begin position="214"/>
        <end position="226"/>
    </location>
</feature>
<sequence length="437" mass="48111">MSSPSPPPAVSVGLSPLLLQPSSLQEGDETEVKTALRKTSRSERGDDSGCMRLDSREIEEKIRNVNNGNSLDLRRNPDYRKEGDEENVEEEKEDDSLSLHNMKTTACHSLAFSPTSVSSVISSSCQNKDMICHPESSSPLGCTYTPTTSKSLSSSFLPPSFQKDRLQLHQQESQVIQGSSSSSIVDASLLHSEPPHKEEEEEEIKRRDQPLDRSSLSSSFSLLSSSTQERHDENLKQRISSSSSAGRLLTKPSSSSPLSDDPSRSSSEERTTQKSRAFLALFLRILLLSLIIGGGLLLIKYTPLCTFLKEIFVAYQQRRKRRATTAMKEEDQTGGEGGGGLFVSLLFDGDLIHDLLYPLLFLHLYALGGILFIPAPVMSIAAGAIFFDSFPLSVTLILLGSLLGASGSFFLSRFLLRHLIVRHLVEKRPLLKALDRA</sequence>
<feature type="compositionally biased region" description="Acidic residues" evidence="6">
    <location>
        <begin position="84"/>
        <end position="96"/>
    </location>
</feature>
<proteinExistence type="predicted"/>
<comment type="subcellular location">
    <subcellularLocation>
        <location evidence="1">Cell membrane</location>
        <topology evidence="1">Multi-pass membrane protein</topology>
    </subcellularLocation>
</comment>
<dbReference type="GO" id="GO:0005886">
    <property type="term" value="C:plasma membrane"/>
    <property type="evidence" value="ECO:0007669"/>
    <property type="project" value="UniProtKB-SubCell"/>
</dbReference>